<evidence type="ECO:0000313" key="1">
    <source>
        <dbReference type="EMBL" id="GLB69472.1"/>
    </source>
</evidence>
<proteinExistence type="predicted"/>
<keyword evidence="2" id="KW-1185">Reference proteome</keyword>
<organism evidence="1 2">
    <name type="scientific">Arthrobacter mangrovi</name>
    <dbReference type="NCBI Taxonomy" id="2966350"/>
    <lineage>
        <taxon>Bacteria</taxon>
        <taxon>Bacillati</taxon>
        <taxon>Actinomycetota</taxon>
        <taxon>Actinomycetes</taxon>
        <taxon>Micrococcales</taxon>
        <taxon>Micrococcaceae</taxon>
        <taxon>Arthrobacter</taxon>
    </lineage>
</organism>
<dbReference type="Proteomes" id="UP001209654">
    <property type="component" value="Unassembled WGS sequence"/>
</dbReference>
<protein>
    <submittedName>
        <fullName evidence="1">Uncharacterized protein</fullName>
    </submittedName>
</protein>
<accession>A0ABQ5MZS4</accession>
<dbReference type="EMBL" id="BRVS01000037">
    <property type="protein sequence ID" value="GLB69472.1"/>
    <property type="molecule type" value="Genomic_DNA"/>
</dbReference>
<sequence>MTAAARNPLVSLTPTRIRNLGALRRGDAVEARFHNDVQYRGQVVRTAPGVGLVWIRDEAGGRRRAVSASDYSIWRVPEQG</sequence>
<evidence type="ECO:0000313" key="2">
    <source>
        <dbReference type="Proteomes" id="UP001209654"/>
    </source>
</evidence>
<gene>
    <name evidence="1" type="ORF">AHIS1636_39170</name>
</gene>
<dbReference type="RefSeq" id="WP_264797568.1">
    <property type="nucleotide sequence ID" value="NZ_BRVS01000037.1"/>
</dbReference>
<comment type="caution">
    <text evidence="1">The sequence shown here is derived from an EMBL/GenBank/DDBJ whole genome shotgun (WGS) entry which is preliminary data.</text>
</comment>
<reference evidence="1 2" key="1">
    <citation type="journal article" date="2023" name="Int. J. Syst. Evol. Microbiol.">
        <title>Arthrobacter mangrovi sp. nov., an actinobacterium isolated from the rhizosphere of a mangrove.</title>
        <authorList>
            <person name="Hamada M."/>
            <person name="Saitou S."/>
            <person name="Enomoto N."/>
            <person name="Nanri K."/>
            <person name="Hidaka K."/>
            <person name="Miura T."/>
            <person name="Tamura T."/>
        </authorList>
    </citation>
    <scope>NUCLEOTIDE SEQUENCE [LARGE SCALE GENOMIC DNA]</scope>
    <source>
        <strain evidence="1 2">NBRC 112813</strain>
    </source>
</reference>
<name>A0ABQ5MZS4_9MICC</name>